<evidence type="ECO:0000256" key="5">
    <source>
        <dbReference type="SAM" id="SignalP"/>
    </source>
</evidence>
<evidence type="ECO:0000256" key="3">
    <source>
        <dbReference type="ARBA" id="ARBA00022679"/>
    </source>
</evidence>
<comment type="caution">
    <text evidence="6">The sequence shown here is derived from an EMBL/GenBank/DDBJ whole genome shotgun (WGS) entry which is preliminary data.</text>
</comment>
<dbReference type="Gene3D" id="3.40.50.2000">
    <property type="entry name" value="Glycogen Phosphorylase B"/>
    <property type="match status" value="2"/>
</dbReference>
<keyword evidence="7" id="KW-1185">Reference proteome</keyword>
<keyword evidence="4" id="KW-1133">Transmembrane helix</keyword>
<dbReference type="PANTHER" id="PTHR48043">
    <property type="entry name" value="EG:EG0003.4 PROTEIN-RELATED"/>
    <property type="match status" value="1"/>
</dbReference>
<gene>
    <name evidence="6" type="ORF">MNOR_LOCUS30726</name>
</gene>
<sequence>MGMFPGIGLLALLLLVSPLAVCGSKVLILAPLGSLSHKNYYVSIAKALTQAKHQVTLVSGFKPTVSVRNMEEVVVPGAELNLPDHMEGGYAAYFLDNAHQNMDICFSTLESKRAQKLFNKKYDLVILSTFFAECYFSLIHGLQVPFVYASPYGSSPELDIIMGSPTFPSFLSSYGNDNQTELSFTQRLSNTVQLTTFQMALRNHITRTDSECRSRGICSDNMPHIMYMRLNSSLTLINSMSRYVELARPEVPTVVHAGGIDLYPPKPLPQPLEDWAEMAEFEGVVYFSLGRDIKPSKINENDRKEILNALSRLDTNIFAKWDTDFILYKPRNILIKQWLPQQSLLGDPRTMLFISSGGKQSTDEAAYHGVPILGLPITDQQISNMHHVEEQGLGRSVSFTNFSLKDFRDAFDYLINDQSVQEAVRRRSSLLQDVPANRGKAVVYWLEYVLRHEGAKHLRCPAINMQWYRLYNVDVWSTVAVILVAWTLLSLMCLRGCIRRCSRLVSRKEKVQ</sequence>
<dbReference type="Proteomes" id="UP001497623">
    <property type="component" value="Unassembled WGS sequence"/>
</dbReference>
<dbReference type="InterPro" id="IPR002213">
    <property type="entry name" value="UDP_glucos_trans"/>
</dbReference>
<dbReference type="SUPFAM" id="SSF53756">
    <property type="entry name" value="UDP-Glycosyltransferase/glycogen phosphorylase"/>
    <property type="match status" value="1"/>
</dbReference>
<name>A0AAV2RXS3_MEGNR</name>
<evidence type="ECO:0000313" key="7">
    <source>
        <dbReference type="Proteomes" id="UP001497623"/>
    </source>
</evidence>
<proteinExistence type="inferred from homology"/>
<reference evidence="6 7" key="1">
    <citation type="submission" date="2024-05" db="EMBL/GenBank/DDBJ databases">
        <authorList>
            <person name="Wallberg A."/>
        </authorList>
    </citation>
    <scope>NUCLEOTIDE SEQUENCE [LARGE SCALE GENOMIC DNA]</scope>
</reference>
<dbReference type="FunFam" id="3.40.50.2000:FF:000021">
    <property type="entry name" value="UDP-glucuronosyltransferase"/>
    <property type="match status" value="1"/>
</dbReference>
<evidence type="ECO:0000256" key="1">
    <source>
        <dbReference type="ARBA" id="ARBA00009995"/>
    </source>
</evidence>
<keyword evidence="4" id="KW-0812">Transmembrane</keyword>
<dbReference type="EMBL" id="CAXKWB010038152">
    <property type="protein sequence ID" value="CAL4151199.1"/>
    <property type="molecule type" value="Genomic_DNA"/>
</dbReference>
<keyword evidence="5" id="KW-0732">Signal</keyword>
<accession>A0AAV2RXS3</accession>
<evidence type="ECO:0000313" key="6">
    <source>
        <dbReference type="EMBL" id="CAL4151199.1"/>
    </source>
</evidence>
<dbReference type="Pfam" id="PF00201">
    <property type="entry name" value="UDPGT"/>
    <property type="match status" value="1"/>
</dbReference>
<keyword evidence="3" id="KW-0808">Transferase</keyword>
<keyword evidence="4" id="KW-0472">Membrane</keyword>
<dbReference type="CDD" id="cd03784">
    <property type="entry name" value="GT1_Gtf-like"/>
    <property type="match status" value="1"/>
</dbReference>
<dbReference type="InterPro" id="IPR050271">
    <property type="entry name" value="UDP-glycosyltransferase"/>
</dbReference>
<keyword evidence="2" id="KW-0328">Glycosyltransferase</keyword>
<comment type="similarity">
    <text evidence="1">Belongs to the UDP-glycosyltransferase family.</text>
</comment>
<feature type="transmembrane region" description="Helical" evidence="4">
    <location>
        <begin position="475"/>
        <end position="498"/>
    </location>
</feature>
<dbReference type="AlphaFoldDB" id="A0AAV2RXS3"/>
<dbReference type="PANTHER" id="PTHR48043:SF159">
    <property type="entry name" value="EG:EG0003.4 PROTEIN-RELATED"/>
    <property type="match status" value="1"/>
</dbReference>
<evidence type="ECO:0000256" key="2">
    <source>
        <dbReference type="ARBA" id="ARBA00022676"/>
    </source>
</evidence>
<organism evidence="6 7">
    <name type="scientific">Meganyctiphanes norvegica</name>
    <name type="common">Northern krill</name>
    <name type="synonym">Thysanopoda norvegica</name>
    <dbReference type="NCBI Taxonomy" id="48144"/>
    <lineage>
        <taxon>Eukaryota</taxon>
        <taxon>Metazoa</taxon>
        <taxon>Ecdysozoa</taxon>
        <taxon>Arthropoda</taxon>
        <taxon>Crustacea</taxon>
        <taxon>Multicrustacea</taxon>
        <taxon>Malacostraca</taxon>
        <taxon>Eumalacostraca</taxon>
        <taxon>Eucarida</taxon>
        <taxon>Euphausiacea</taxon>
        <taxon>Euphausiidae</taxon>
        <taxon>Meganyctiphanes</taxon>
    </lineage>
</organism>
<dbReference type="GO" id="GO:0008194">
    <property type="term" value="F:UDP-glycosyltransferase activity"/>
    <property type="evidence" value="ECO:0007669"/>
    <property type="project" value="InterPro"/>
</dbReference>
<protein>
    <recommendedName>
        <fullName evidence="8">UDP-glucuronosyltransferase</fullName>
    </recommendedName>
</protein>
<evidence type="ECO:0008006" key="8">
    <source>
        <dbReference type="Google" id="ProtNLM"/>
    </source>
</evidence>
<feature type="signal peptide" evidence="5">
    <location>
        <begin position="1"/>
        <end position="23"/>
    </location>
</feature>
<feature type="chain" id="PRO_5043674148" description="UDP-glucuronosyltransferase" evidence="5">
    <location>
        <begin position="24"/>
        <end position="512"/>
    </location>
</feature>
<evidence type="ECO:0000256" key="4">
    <source>
        <dbReference type="SAM" id="Phobius"/>
    </source>
</evidence>